<gene>
    <name evidence="1" type="primary">petL</name>
</gene>
<sequence length="32" mass="3282">MSTILNYLGFPSAASTSALAPSTGPSKTRIIQ</sequence>
<dbReference type="AlphaFoldDB" id="A0A482CN97"/>
<name>A0A482CN97_SELRE</name>
<protein>
    <submittedName>
        <fullName evidence="1">Cytochrome b6/f complex subunit VI</fullName>
    </submittedName>
</protein>
<evidence type="ECO:0000313" key="1">
    <source>
        <dbReference type="EMBL" id="QBL76281.1"/>
    </source>
</evidence>
<dbReference type="EMBL" id="MH598535">
    <property type="protein sequence ID" value="QBL76281.1"/>
    <property type="molecule type" value="Genomic_DNA"/>
</dbReference>
<keyword evidence="1" id="KW-0150">Chloroplast</keyword>
<geneLocation type="chloroplast" evidence="1"/>
<proteinExistence type="predicted"/>
<keyword evidence="1" id="KW-0934">Plastid</keyword>
<accession>A0A482CN97</accession>
<reference evidence="1" key="1">
    <citation type="submission" date="2018-07" db="EMBL/GenBank/DDBJ databases">
        <authorList>
            <person name="Zhang H."/>
            <person name="Zhang X."/>
        </authorList>
    </citation>
    <scope>NUCLEOTIDE SEQUENCE</scope>
</reference>
<reference evidence="1" key="2">
    <citation type="journal article" date="2019" name="J. ISSAAS">
        <title>The Unique Evolutionary Trajectory 1 and Dynamic Conformations of DR and IR/DR-coexisting Plastomes of the Early Vascular Plant Selaginellaceae (Lycophyte).</title>
        <authorList>
            <person name="Zhang H.-R."/>
            <person name="Xiang Q.-P."/>
            <person name="Zhang X.-C."/>
        </authorList>
    </citation>
    <scope>NUCLEOTIDE SEQUENCE</scope>
</reference>
<dbReference type="GeneID" id="39721555"/>
<organism evidence="1">
    <name type="scientific">Selaginella remotifolia</name>
    <name type="common">Spikemoss</name>
    <dbReference type="NCBI Taxonomy" id="137170"/>
    <lineage>
        <taxon>Eukaryota</taxon>
        <taxon>Viridiplantae</taxon>
        <taxon>Streptophyta</taxon>
        <taxon>Embryophyta</taxon>
        <taxon>Tracheophyta</taxon>
        <taxon>Lycopodiopsida</taxon>
        <taxon>Selaginellales</taxon>
        <taxon>Selaginellaceae</taxon>
        <taxon>Selaginella</taxon>
    </lineage>
</organism>
<dbReference type="RefSeq" id="YP_009589698.1">
    <property type="nucleotide sequence ID" value="NC_041644.1"/>
</dbReference>